<dbReference type="Pfam" id="PF12661">
    <property type="entry name" value="hEGF"/>
    <property type="match status" value="7"/>
</dbReference>
<dbReference type="PRINTS" id="PR00011">
    <property type="entry name" value="EGFLAMININ"/>
</dbReference>
<evidence type="ECO:0000259" key="25">
    <source>
        <dbReference type="PROSITE" id="PS51041"/>
    </source>
</evidence>
<dbReference type="InterPro" id="IPR000742">
    <property type="entry name" value="EGF"/>
</dbReference>
<keyword evidence="3" id="KW-1003">Cell membrane</keyword>
<evidence type="ECO:0000256" key="16">
    <source>
        <dbReference type="ARBA" id="ARBA00023180"/>
    </source>
</evidence>
<evidence type="ECO:0000256" key="3">
    <source>
        <dbReference type="ARBA" id="ARBA00022475"/>
    </source>
</evidence>
<reference evidence="26" key="1">
    <citation type="submission" date="2025-08" db="UniProtKB">
        <authorList>
            <consortium name="Ensembl"/>
        </authorList>
    </citation>
    <scope>IDENTIFICATION</scope>
</reference>
<keyword evidence="4 21" id="KW-0245">EGF-like domain</keyword>
<feature type="domain" description="EGF-like" evidence="24">
    <location>
        <begin position="672"/>
        <end position="702"/>
    </location>
</feature>
<evidence type="ECO:0000256" key="10">
    <source>
        <dbReference type="ARBA" id="ARBA00022843"/>
    </source>
</evidence>
<keyword evidence="10" id="KW-0832">Ubl conjugation</keyword>
<dbReference type="GO" id="GO:0014816">
    <property type="term" value="P:skeletal muscle satellite cell differentiation"/>
    <property type="evidence" value="ECO:0007669"/>
    <property type="project" value="UniProtKB-ARBA"/>
</dbReference>
<dbReference type="GO" id="GO:0048468">
    <property type="term" value="P:cell development"/>
    <property type="evidence" value="ECO:0007669"/>
    <property type="project" value="UniProtKB-ARBA"/>
</dbReference>
<dbReference type="PROSITE" id="PS50026">
    <property type="entry name" value="EGF_3"/>
    <property type="match status" value="9"/>
</dbReference>
<dbReference type="SMART" id="SM00180">
    <property type="entry name" value="EGF_Lam"/>
    <property type="match status" value="12"/>
</dbReference>
<dbReference type="InterPro" id="IPR002049">
    <property type="entry name" value="LE_dom"/>
</dbReference>
<dbReference type="GO" id="GO:2000288">
    <property type="term" value="P:positive regulation of myoblast proliferation"/>
    <property type="evidence" value="ECO:0007669"/>
    <property type="project" value="UniProtKB-ARBA"/>
</dbReference>
<comment type="caution">
    <text evidence="21">Lacks conserved residue(s) required for the propagation of feature annotation.</text>
</comment>
<evidence type="ECO:0000313" key="26">
    <source>
        <dbReference type="Ensembl" id="ENSCCEP00000018890.1"/>
    </source>
</evidence>
<evidence type="ECO:0000256" key="21">
    <source>
        <dbReference type="PROSITE-ProRule" id="PRU00076"/>
    </source>
</evidence>
<keyword evidence="9" id="KW-0677">Repeat</keyword>
<dbReference type="Ensembl" id="ENSCCET00000028807.1">
    <property type="protein sequence ID" value="ENSCCEP00000018890.1"/>
    <property type="gene ID" value="ENSCCEG00000017042.1"/>
</dbReference>
<dbReference type="InterPro" id="IPR052485">
    <property type="entry name" value="MEGF_diff_regulators"/>
</dbReference>
<dbReference type="FunFam" id="2.170.300.10:FF:000016">
    <property type="entry name" value="Multiple epidermal growth factor-like domains 10"/>
    <property type="match status" value="1"/>
</dbReference>
<comment type="similarity">
    <text evidence="18">Belongs to the MEGF family.</text>
</comment>
<proteinExistence type="inferred from homology"/>
<evidence type="ECO:0000256" key="8">
    <source>
        <dbReference type="ARBA" id="ARBA00022729"/>
    </source>
</evidence>
<dbReference type="InterPro" id="IPR013032">
    <property type="entry name" value="EGF-like_CS"/>
</dbReference>
<feature type="disulfide bond" evidence="21">
    <location>
        <begin position="379"/>
        <end position="388"/>
    </location>
</feature>
<dbReference type="GO" id="GO:0051451">
    <property type="term" value="P:myoblast migration"/>
    <property type="evidence" value="ECO:0007669"/>
    <property type="project" value="UniProtKB-ARBA"/>
</dbReference>
<dbReference type="Proteomes" id="UP000694410">
    <property type="component" value="Unplaced"/>
</dbReference>
<name>A0A8C0VAN2_CYACU</name>
<dbReference type="PROSITE" id="PS51041">
    <property type="entry name" value="EMI"/>
    <property type="match status" value="1"/>
</dbReference>
<evidence type="ECO:0000256" key="19">
    <source>
        <dbReference type="ARBA" id="ARBA00063789"/>
    </source>
</evidence>
<evidence type="ECO:0000256" key="4">
    <source>
        <dbReference type="ARBA" id="ARBA00022536"/>
    </source>
</evidence>
<feature type="domain" description="EMI" evidence="25">
    <location>
        <begin position="30"/>
        <end position="107"/>
    </location>
</feature>
<feature type="transmembrane region" description="Helical" evidence="22">
    <location>
        <begin position="813"/>
        <end position="838"/>
    </location>
</feature>
<evidence type="ECO:0000256" key="22">
    <source>
        <dbReference type="SAM" id="Phobius"/>
    </source>
</evidence>
<feature type="disulfide bond" evidence="21">
    <location>
        <begin position="212"/>
        <end position="221"/>
    </location>
</feature>
<dbReference type="InterPro" id="IPR011489">
    <property type="entry name" value="EMI_domain"/>
</dbReference>
<feature type="domain" description="EGF-like" evidence="24">
    <location>
        <begin position="230"/>
        <end position="265"/>
    </location>
</feature>
<evidence type="ECO:0000256" key="14">
    <source>
        <dbReference type="ARBA" id="ARBA00023136"/>
    </source>
</evidence>
<dbReference type="GO" id="GO:0007155">
    <property type="term" value="P:cell adhesion"/>
    <property type="evidence" value="ECO:0007669"/>
    <property type="project" value="UniProtKB-KW"/>
</dbReference>
<dbReference type="PANTHER" id="PTHR24052">
    <property type="entry name" value="DELTA-RELATED"/>
    <property type="match status" value="1"/>
</dbReference>
<keyword evidence="7 22" id="KW-0812">Transmembrane</keyword>
<feature type="disulfide bond" evidence="21">
    <location>
        <begin position="475"/>
        <end position="484"/>
    </location>
</feature>
<keyword evidence="8 23" id="KW-0732">Signal</keyword>
<keyword evidence="16" id="KW-0325">Glycoprotein</keyword>
<protein>
    <recommendedName>
        <fullName evidence="20">Multiple epidermal growth factor-like domains protein 10</fullName>
    </recommendedName>
</protein>
<feature type="domain" description="EGF-like" evidence="24">
    <location>
        <begin position="450"/>
        <end position="485"/>
    </location>
</feature>
<evidence type="ECO:0000256" key="15">
    <source>
        <dbReference type="ARBA" id="ARBA00023157"/>
    </source>
</evidence>
<feature type="disulfide bond" evidence="21">
    <location>
        <begin position="169"/>
        <end position="178"/>
    </location>
</feature>
<feature type="disulfide bond" evidence="21">
    <location>
        <begin position="255"/>
        <end position="264"/>
    </location>
</feature>
<dbReference type="GO" id="GO:0001891">
    <property type="term" value="C:phagocytic cup"/>
    <property type="evidence" value="ECO:0007669"/>
    <property type="project" value="UniProtKB-SubCell"/>
</dbReference>
<dbReference type="PROSITE" id="PS01186">
    <property type="entry name" value="EGF_2"/>
    <property type="match status" value="1"/>
</dbReference>
<dbReference type="FunFam" id="2.170.300.10:FF:000014">
    <property type="entry name" value="Multiple epidermal growth factor-like domains protein 10"/>
    <property type="match status" value="1"/>
</dbReference>
<evidence type="ECO:0000256" key="9">
    <source>
        <dbReference type="ARBA" id="ARBA00022737"/>
    </source>
</evidence>
<feature type="domain" description="EGF-like" evidence="24">
    <location>
        <begin position="278"/>
        <end position="308"/>
    </location>
</feature>
<keyword evidence="13 22" id="KW-1133">Transmembrane helix</keyword>
<keyword evidence="14 22" id="KW-0472">Membrane</keyword>
<feature type="disulfide bond" evidence="21">
    <location>
        <begin position="692"/>
        <end position="701"/>
    </location>
</feature>
<keyword evidence="6" id="KW-0597">Phosphoprotein</keyword>
<dbReference type="SMART" id="SM00181">
    <property type="entry name" value="EGF"/>
    <property type="match status" value="15"/>
</dbReference>
<dbReference type="FunFam" id="2.170.300.10:FF:000007">
    <property type="entry name" value="multiple epidermal growth factor-like domains protein 10"/>
    <property type="match status" value="1"/>
</dbReference>
<keyword evidence="12" id="KW-0581">Phagocytosis</keyword>
<evidence type="ECO:0000256" key="11">
    <source>
        <dbReference type="ARBA" id="ARBA00022889"/>
    </source>
</evidence>
<dbReference type="FunFam" id="2.10.25.10:FF:000114">
    <property type="entry name" value="Multiple epidermal growth factor-like domains protein 11"/>
    <property type="match status" value="1"/>
</dbReference>
<feature type="domain" description="EGF-like" evidence="24">
    <location>
        <begin position="710"/>
        <end position="745"/>
    </location>
</feature>
<dbReference type="Pfam" id="PF00053">
    <property type="entry name" value="EGF_laminin"/>
    <property type="match status" value="4"/>
</dbReference>
<dbReference type="Gene3D" id="2.10.25.10">
    <property type="entry name" value="Laminin"/>
    <property type="match status" value="1"/>
</dbReference>
<feature type="chain" id="PRO_5034382854" description="Multiple epidermal growth factor-like domains protein 10" evidence="23">
    <location>
        <begin position="26"/>
        <end position="1090"/>
    </location>
</feature>
<keyword evidence="11" id="KW-0130">Cell adhesion</keyword>
<dbReference type="PANTHER" id="PTHR24052:SF13">
    <property type="entry name" value="MULTIPLE EGF LIKE DOMAINS 11"/>
    <property type="match status" value="1"/>
</dbReference>
<evidence type="ECO:0000256" key="17">
    <source>
        <dbReference type="ARBA" id="ARBA00023273"/>
    </source>
</evidence>
<dbReference type="PROSITE" id="PS00022">
    <property type="entry name" value="EGF_1"/>
    <property type="match status" value="13"/>
</dbReference>
<evidence type="ECO:0000256" key="1">
    <source>
        <dbReference type="ARBA" id="ARBA00004162"/>
    </source>
</evidence>
<evidence type="ECO:0000259" key="24">
    <source>
        <dbReference type="PROSITE" id="PS50026"/>
    </source>
</evidence>
<keyword evidence="27" id="KW-1185">Reference proteome</keyword>
<evidence type="ECO:0000256" key="18">
    <source>
        <dbReference type="ARBA" id="ARBA00038377"/>
    </source>
</evidence>
<evidence type="ECO:0000256" key="12">
    <source>
        <dbReference type="ARBA" id="ARBA00022907"/>
    </source>
</evidence>
<feature type="disulfide bond" evidence="21">
    <location>
        <begin position="561"/>
        <end position="570"/>
    </location>
</feature>
<dbReference type="Pfam" id="PF23301">
    <property type="entry name" value="EGF_PEAR1L"/>
    <property type="match status" value="1"/>
</dbReference>
<keyword evidence="17" id="KW-0966">Cell projection</keyword>
<dbReference type="FunFam" id="2.170.300.10:FF:000041">
    <property type="entry name" value="Tyrosine protein kinase receptor tie-1, putative"/>
    <property type="match status" value="1"/>
</dbReference>
<feature type="domain" description="EGF-like" evidence="24">
    <location>
        <begin position="187"/>
        <end position="222"/>
    </location>
</feature>
<evidence type="ECO:0000256" key="6">
    <source>
        <dbReference type="ARBA" id="ARBA00022553"/>
    </source>
</evidence>
<dbReference type="Gene3D" id="2.170.300.10">
    <property type="entry name" value="Tie2 ligand-binding domain superfamily"/>
    <property type="match status" value="5"/>
</dbReference>
<organism evidence="26 27">
    <name type="scientific">Cyanistes caeruleus</name>
    <name type="common">Eurasian blue tit</name>
    <name type="synonym">Parus caeruleus</name>
    <dbReference type="NCBI Taxonomy" id="156563"/>
    <lineage>
        <taxon>Eukaryota</taxon>
        <taxon>Metazoa</taxon>
        <taxon>Chordata</taxon>
        <taxon>Craniata</taxon>
        <taxon>Vertebrata</taxon>
        <taxon>Euteleostomi</taxon>
        <taxon>Archelosauria</taxon>
        <taxon>Archosauria</taxon>
        <taxon>Dinosauria</taxon>
        <taxon>Saurischia</taxon>
        <taxon>Theropoda</taxon>
        <taxon>Coelurosauria</taxon>
        <taxon>Aves</taxon>
        <taxon>Neognathae</taxon>
        <taxon>Neoaves</taxon>
        <taxon>Telluraves</taxon>
        <taxon>Australaves</taxon>
        <taxon>Passeriformes</taxon>
        <taxon>Paridae</taxon>
        <taxon>Cyanistes</taxon>
    </lineage>
</organism>
<dbReference type="InterPro" id="IPR057138">
    <property type="entry name" value="EGF_PEAR1L-like"/>
</dbReference>
<feature type="domain" description="EGF-like" evidence="24">
    <location>
        <begin position="144"/>
        <end position="179"/>
    </location>
</feature>
<keyword evidence="5" id="KW-0517">Myogenesis</keyword>
<reference evidence="26" key="2">
    <citation type="submission" date="2025-09" db="UniProtKB">
        <authorList>
            <consortium name="Ensembl"/>
        </authorList>
    </citation>
    <scope>IDENTIFICATION</scope>
</reference>
<comment type="subunit">
    <text evidence="19">Homomer. Interacts with GULP1 and ABCA1. Interacts with AP2M1. Does not interact with MEGF11. Binds with high affinity to complement C1q. Interacts (via the cytoplasmic domain) with NOTCH1 (via NICD domain).</text>
</comment>
<dbReference type="GO" id="GO:0005112">
    <property type="term" value="F:Notch binding"/>
    <property type="evidence" value="ECO:0007669"/>
    <property type="project" value="UniProtKB-ARBA"/>
</dbReference>
<feature type="domain" description="EGF-like" evidence="24">
    <location>
        <begin position="354"/>
        <end position="389"/>
    </location>
</feature>
<dbReference type="AlphaFoldDB" id="A0A8C0VAN2"/>
<evidence type="ECO:0000256" key="23">
    <source>
        <dbReference type="SAM" id="SignalP"/>
    </source>
</evidence>
<evidence type="ECO:0000256" key="20">
    <source>
        <dbReference type="ARBA" id="ARBA00073806"/>
    </source>
</evidence>
<comment type="subcellular location">
    <subcellularLocation>
        <location evidence="1">Cell membrane</location>
        <topology evidence="1">Single-pass membrane protein</topology>
    </subcellularLocation>
    <subcellularLocation>
        <location evidence="2">Cell projection</location>
        <location evidence="2">Phagocytic cup</location>
    </subcellularLocation>
</comment>
<feature type="domain" description="EGF-like" evidence="24">
    <location>
        <begin position="536"/>
        <end position="571"/>
    </location>
</feature>
<evidence type="ECO:0000313" key="27">
    <source>
        <dbReference type="Proteomes" id="UP000694410"/>
    </source>
</evidence>
<evidence type="ECO:0000256" key="5">
    <source>
        <dbReference type="ARBA" id="ARBA00022541"/>
    </source>
</evidence>
<gene>
    <name evidence="26" type="primary">MEGF10</name>
</gene>
<keyword evidence="15 21" id="KW-1015">Disulfide bond</keyword>
<evidence type="ECO:0000256" key="2">
    <source>
        <dbReference type="ARBA" id="ARBA00004231"/>
    </source>
</evidence>
<dbReference type="FunFam" id="2.170.300.10:FF:000005">
    <property type="entry name" value="multiple epidermal growth factor-like domains protein 11"/>
    <property type="match status" value="1"/>
</dbReference>
<feature type="signal peptide" evidence="23">
    <location>
        <begin position="1"/>
        <end position="25"/>
    </location>
</feature>
<evidence type="ECO:0000256" key="7">
    <source>
        <dbReference type="ARBA" id="ARBA00022692"/>
    </source>
</evidence>
<dbReference type="GO" id="GO:0033002">
    <property type="term" value="P:muscle cell proliferation"/>
    <property type="evidence" value="ECO:0007669"/>
    <property type="project" value="UniProtKB-ARBA"/>
</dbReference>
<sequence length="1090" mass="118129">MVLHFNSLFGFSVILLYHWMGSAVSLNLEDPNVCSHWESYSVTVQESYPHPFDQIYYTSCTDILNWFKCTRHRISYRTAYRHGEKTMYRRKSQCCPGFYESREMCVPHCADKCVHGRCIAPNTCQCEPGWGGPNCSSACDSDHWGPHCSSRCQCKNGALCNPITGACHCSAGFKGWRCEERCDPGSYGNECHQKCQCQNRATCDHVTGECRCPPGYTGAFCEDLCPPGKHGPQCEERCPCQNGGVCHHITGECSCPPGWMGMVCGQPCPEGRFGKNCSQECQCHNGGSCDSVTGHCHCSPGYTGERPEPFACQSYFCVCEETVNTTIFFFVDWGCLFWVFFPHRCQDECPVGSYGLRCAETCKCANGGNCHPMSGECSCKPGWSGLYCNETCSPGFYGESCQQICSCQNGADCDSVTGRCTCAPGFKTCPMAGRGWHGVDCSINCPSGTWGLGCNLTCQCLNGGACNALDGTCTCAPGWRGEKCELPCQDGTYGLDCAERCDCSHADGCHPTTGYCRCLPGWSGIHCDSVCAEGQWGPNCSLPCYCKNGASCSPDDGICECAPGYRGTTCQRICSPGFYGHRCSQTCPQCVHSSGPCHHITGLCDCLPGFTGALCNEVCPSGRFGKNCAGICTCTNNGTCNPIDRSCQCYPGWIGSDCSQPCPPSHWGPNCIHTCNCHNGAFCSAYDGECKCTPGWTGLYCTQRCPLGFFGKDCALICQCQNGADCDHISGQCTCRTGFMGRHCEHKCPQGTYGYGCRQICDCLNNSTCDHITGTCYCSPGWKGARCDQAGVIIVGNLNSLSRTSTALPADSYQIGAIAGIIILVLVVLFLLVLFIIYRQKQKGKETHMPTVTYTPAMRVINADYTISETIPHTNGGNVNSHYFSNPSYHTLTQCSSPPHVTNMERLALAKAKNSQLFVNLKNMEPGKRSGVMDYTGTLPADWKHGGYLNELGAFGLDRGYVGKSLKDLVKNSEYNLSNCSLSSSENPYATIKDPPALVPKSSECGYVEMKSPARRDSPYAEITGSATASKNVYEVEPTVSVVQGAFGSGGGRFGQDPYDLPKNSHIPCHYDLLPVRESPTPSTKEVSSE</sequence>
<accession>A0A8C0VAN2</accession>
<feature type="disulfide bond" evidence="21">
    <location>
        <begin position="735"/>
        <end position="744"/>
    </location>
</feature>
<evidence type="ECO:0000256" key="13">
    <source>
        <dbReference type="ARBA" id="ARBA00022989"/>
    </source>
</evidence>
<dbReference type="GO" id="GO:0006909">
    <property type="term" value="P:phagocytosis"/>
    <property type="evidence" value="ECO:0007669"/>
    <property type="project" value="UniProtKB-KW"/>
</dbReference>